<dbReference type="AlphaFoldDB" id="C1GEU5"/>
<dbReference type="Proteomes" id="UP000001628">
    <property type="component" value="Unassembled WGS sequence"/>
</dbReference>
<protein>
    <submittedName>
        <fullName evidence="1">Uncharacterized protein</fullName>
    </submittedName>
</protein>
<evidence type="ECO:0000313" key="2">
    <source>
        <dbReference type="Proteomes" id="UP000001628"/>
    </source>
</evidence>
<dbReference type="InParanoid" id="C1GEU5"/>
<dbReference type="eggNOG" id="ENOG502RR1K">
    <property type="taxonomic scope" value="Eukaryota"/>
</dbReference>
<evidence type="ECO:0000313" key="1">
    <source>
        <dbReference type="EMBL" id="EEH49702.1"/>
    </source>
</evidence>
<organism evidence="1 2">
    <name type="scientific">Paracoccidioides brasiliensis (strain Pb18)</name>
    <dbReference type="NCBI Taxonomy" id="502780"/>
    <lineage>
        <taxon>Eukaryota</taxon>
        <taxon>Fungi</taxon>
        <taxon>Dikarya</taxon>
        <taxon>Ascomycota</taxon>
        <taxon>Pezizomycotina</taxon>
        <taxon>Eurotiomycetes</taxon>
        <taxon>Eurotiomycetidae</taxon>
        <taxon>Onygenales</taxon>
        <taxon>Ajellomycetaceae</taxon>
        <taxon>Paracoccidioides</taxon>
    </lineage>
</organism>
<dbReference type="OMA" id="PTTHAGC"/>
<dbReference type="GeneID" id="22584650"/>
<accession>C1GEU5</accession>
<dbReference type="VEuPathDB" id="FungiDB:PADG_05781"/>
<name>C1GEU5_PARBD</name>
<sequence length="291" mass="32484">MRVFSNIKGKHRVSDWINRCSWKSLFRGKGYERLRSPEPEYYKSAYSSDVYIKSAEFSTVSTTSLVLPQRESISSKLKRFCRALVRLDRSKGHKVYTLCKPQNRQISRRVSRPRRRAFRFPSLHIARKLRGRISINQPSGAIFPPPAFPKSTAKGMNSAKPSSLHPARLLGNGCRATTASPKHSIPTTHAGCSAVSTVNAGPTDLHQLTRSSKRSTQPQSSPPYGQRIGCVCHIKFDTMGATSSSSKWQSDKQCRTAAWIDGLSEELPPLRRVGGSENLHALCNQHHTNNV</sequence>
<dbReference type="KEGG" id="pbn:PADG_05781"/>
<proteinExistence type="predicted"/>
<dbReference type="RefSeq" id="XP_010761414.1">
    <property type="nucleotide sequence ID" value="XM_010763112.1"/>
</dbReference>
<gene>
    <name evidence="1" type="ORF">PADG_05781</name>
</gene>
<keyword evidence="2" id="KW-1185">Reference proteome</keyword>
<dbReference type="EMBL" id="KN275963">
    <property type="protein sequence ID" value="EEH49702.1"/>
    <property type="molecule type" value="Genomic_DNA"/>
</dbReference>
<dbReference type="OrthoDB" id="10289058at2759"/>
<reference evidence="1 2" key="1">
    <citation type="journal article" date="2011" name="PLoS Genet.">
        <title>Comparative genomic analysis of human fungal pathogens causing paracoccidioidomycosis.</title>
        <authorList>
            <person name="Desjardins C.A."/>
            <person name="Champion M.D."/>
            <person name="Holder J.W."/>
            <person name="Muszewska A."/>
            <person name="Goldberg J."/>
            <person name="Bailao A.M."/>
            <person name="Brigido M.M."/>
            <person name="Ferreira M.E."/>
            <person name="Garcia A.M."/>
            <person name="Grynberg M."/>
            <person name="Gujja S."/>
            <person name="Heiman D.I."/>
            <person name="Henn M.R."/>
            <person name="Kodira C.D."/>
            <person name="Leon-Narvaez H."/>
            <person name="Longo L.V."/>
            <person name="Ma L.J."/>
            <person name="Malavazi I."/>
            <person name="Matsuo A.L."/>
            <person name="Morais F.V."/>
            <person name="Pereira M."/>
            <person name="Rodriguez-Brito S."/>
            <person name="Sakthikumar S."/>
            <person name="Salem-Izacc S.M."/>
            <person name="Sykes S.M."/>
            <person name="Teixeira M.M."/>
            <person name="Vallejo M.C."/>
            <person name="Walter M.E."/>
            <person name="Yandava C."/>
            <person name="Young S."/>
            <person name="Zeng Q."/>
            <person name="Zucker J."/>
            <person name="Felipe M.S."/>
            <person name="Goldman G.H."/>
            <person name="Haas B.J."/>
            <person name="McEwen J.G."/>
            <person name="Nino-Vega G."/>
            <person name="Puccia R."/>
            <person name="San-Blas G."/>
            <person name="Soares C.M."/>
            <person name="Birren B.W."/>
            <person name="Cuomo C.A."/>
        </authorList>
    </citation>
    <scope>NUCLEOTIDE SEQUENCE [LARGE SCALE GENOMIC DNA]</scope>
    <source>
        <strain evidence="1 2">Pb18</strain>
    </source>
</reference>
<dbReference type="HOGENOM" id="CLU_956764_0_0_1"/>